<name>A0A2G5HN58_CERBT</name>
<evidence type="ECO:0000256" key="1">
    <source>
        <dbReference type="SAM" id="MobiDB-lite"/>
    </source>
</evidence>
<comment type="caution">
    <text evidence="2">The sequence shown here is derived from an EMBL/GenBank/DDBJ whole genome shotgun (WGS) entry which is preliminary data.</text>
</comment>
<dbReference type="AlphaFoldDB" id="A0A2G5HN58"/>
<accession>A0A2G5HN58</accession>
<feature type="region of interest" description="Disordered" evidence="1">
    <location>
        <begin position="27"/>
        <end position="49"/>
    </location>
</feature>
<protein>
    <submittedName>
        <fullName evidence="2">Uncharacterized protein</fullName>
    </submittedName>
</protein>
<reference evidence="2 3" key="1">
    <citation type="submission" date="2015-10" db="EMBL/GenBank/DDBJ databases">
        <title>The cercosporin biosynthetic gene cluster was horizontally transferred to several fungal lineages and shown to be expanded in Cercospora beticola based on microsynteny with recipient genomes.</title>
        <authorList>
            <person name="De Jonge R."/>
            <person name="Ebert M.K."/>
            <person name="Suttle J.C."/>
            <person name="Jurick Ii W.M."/>
            <person name="Secor G.A."/>
            <person name="Thomma B.P."/>
            <person name="Van De Peer Y."/>
            <person name="Bolton M.D."/>
        </authorList>
    </citation>
    <scope>NUCLEOTIDE SEQUENCE [LARGE SCALE GENOMIC DNA]</scope>
    <source>
        <strain evidence="2 3">09-40</strain>
    </source>
</reference>
<organism evidence="2 3">
    <name type="scientific">Cercospora beticola</name>
    <name type="common">Sugarbeet leaf spot fungus</name>
    <dbReference type="NCBI Taxonomy" id="122368"/>
    <lineage>
        <taxon>Eukaryota</taxon>
        <taxon>Fungi</taxon>
        <taxon>Dikarya</taxon>
        <taxon>Ascomycota</taxon>
        <taxon>Pezizomycotina</taxon>
        <taxon>Dothideomycetes</taxon>
        <taxon>Dothideomycetidae</taxon>
        <taxon>Mycosphaerellales</taxon>
        <taxon>Mycosphaerellaceae</taxon>
        <taxon>Cercospora</taxon>
    </lineage>
</organism>
<evidence type="ECO:0000313" key="3">
    <source>
        <dbReference type="Proteomes" id="UP000230605"/>
    </source>
</evidence>
<evidence type="ECO:0000313" key="2">
    <source>
        <dbReference type="EMBL" id="PIA93642.1"/>
    </source>
</evidence>
<feature type="non-terminal residue" evidence="2">
    <location>
        <position position="1"/>
    </location>
</feature>
<sequence length="209" mass="22521">IGSLSNCCIQASERTTLRTRRCAATRAPHVRHREHVGQRPPHPSQTAAGLAPTRINRPFVSRVVVIPIQAAGAPSAGAAASPHSASVGLLSRDVVASWLPVWRVCRASELLSANLCCAKLPSNHLAHRQQRKLSPRISTVRELLLHCCRARIWCTALRSAVPTAIHARIDPTPQDRAVLTAGLGLHAIVETHRSACSKLRQIYPAGVGN</sequence>
<proteinExistence type="predicted"/>
<dbReference type="EMBL" id="LKMD01000105">
    <property type="protein sequence ID" value="PIA93642.1"/>
    <property type="molecule type" value="Genomic_DNA"/>
</dbReference>
<gene>
    <name evidence="2" type="ORF">CB0940_04023</name>
</gene>
<dbReference type="Proteomes" id="UP000230605">
    <property type="component" value="Chromosome 4"/>
</dbReference>